<reference evidence="2 3" key="1">
    <citation type="submission" date="2021-09" db="EMBL/GenBank/DDBJ databases">
        <title>Genomic insights and catalytic innovation underlie evolution of tropane alkaloids biosynthesis.</title>
        <authorList>
            <person name="Wang Y.-J."/>
            <person name="Tian T."/>
            <person name="Huang J.-P."/>
            <person name="Huang S.-X."/>
        </authorList>
    </citation>
    <scope>NUCLEOTIDE SEQUENCE [LARGE SCALE GENOMIC DNA]</scope>
    <source>
        <strain evidence="2">KIB-2018</strain>
        <tissue evidence="2">Leaf</tissue>
    </source>
</reference>
<feature type="region of interest" description="Disordered" evidence="1">
    <location>
        <begin position="102"/>
        <end position="152"/>
    </location>
</feature>
<feature type="region of interest" description="Disordered" evidence="1">
    <location>
        <begin position="33"/>
        <end position="77"/>
    </location>
</feature>
<protein>
    <submittedName>
        <fullName evidence="2">Uncharacterized protein</fullName>
    </submittedName>
</protein>
<dbReference type="Proteomes" id="UP001159364">
    <property type="component" value="Linkage Group LG09"/>
</dbReference>
<accession>A0AAV8SS16</accession>
<gene>
    <name evidence="2" type="ORF">K2173_016594</name>
</gene>
<name>A0AAV8SS16_9ROSI</name>
<organism evidence="2 3">
    <name type="scientific">Erythroxylum novogranatense</name>
    <dbReference type="NCBI Taxonomy" id="1862640"/>
    <lineage>
        <taxon>Eukaryota</taxon>
        <taxon>Viridiplantae</taxon>
        <taxon>Streptophyta</taxon>
        <taxon>Embryophyta</taxon>
        <taxon>Tracheophyta</taxon>
        <taxon>Spermatophyta</taxon>
        <taxon>Magnoliopsida</taxon>
        <taxon>eudicotyledons</taxon>
        <taxon>Gunneridae</taxon>
        <taxon>Pentapetalae</taxon>
        <taxon>rosids</taxon>
        <taxon>fabids</taxon>
        <taxon>Malpighiales</taxon>
        <taxon>Erythroxylaceae</taxon>
        <taxon>Erythroxylum</taxon>
    </lineage>
</organism>
<keyword evidence="3" id="KW-1185">Reference proteome</keyword>
<dbReference type="AlphaFoldDB" id="A0AAV8SS16"/>
<evidence type="ECO:0000256" key="1">
    <source>
        <dbReference type="SAM" id="MobiDB-lite"/>
    </source>
</evidence>
<feature type="compositionally biased region" description="Polar residues" evidence="1">
    <location>
        <begin position="39"/>
        <end position="52"/>
    </location>
</feature>
<dbReference type="EMBL" id="JAIWQS010000009">
    <property type="protein sequence ID" value="KAJ8755057.1"/>
    <property type="molecule type" value="Genomic_DNA"/>
</dbReference>
<comment type="caution">
    <text evidence="2">The sequence shown here is derived from an EMBL/GenBank/DDBJ whole genome shotgun (WGS) entry which is preliminary data.</text>
</comment>
<evidence type="ECO:0000313" key="2">
    <source>
        <dbReference type="EMBL" id="KAJ8755057.1"/>
    </source>
</evidence>
<evidence type="ECO:0000313" key="3">
    <source>
        <dbReference type="Proteomes" id="UP001159364"/>
    </source>
</evidence>
<sequence length="169" mass="18316">MDSATTSLKRPNIALAQIEIDLLKERPQKIWIDVEGSEDLNTPPQQTNSPKTTRQEYVPKSQGVTNPQKDNPELPQKGKGVVMAIIEEDVANSAYLDIASASSSTKKLVPEEEVVKEAPSLQQTKDPPDPRNAPGPSLDAPMVETVSDDDGSDSVIVAQEIGLTQVPKY</sequence>
<proteinExistence type="predicted"/>